<feature type="region of interest" description="Disordered" evidence="1">
    <location>
        <begin position="1"/>
        <end position="21"/>
    </location>
</feature>
<evidence type="ECO:0000256" key="1">
    <source>
        <dbReference type="SAM" id="MobiDB-lite"/>
    </source>
</evidence>
<feature type="non-terminal residue" evidence="2">
    <location>
        <position position="1"/>
    </location>
</feature>
<gene>
    <name evidence="2" type="ORF">AVDCRST_MAG18-3985</name>
</gene>
<feature type="non-terminal residue" evidence="2">
    <location>
        <position position="52"/>
    </location>
</feature>
<accession>A0A6J4VXY3</accession>
<protein>
    <submittedName>
        <fullName evidence="2">Uncharacterized protein</fullName>
    </submittedName>
</protein>
<name>A0A6J4VXY3_9BACT</name>
<sequence length="52" mass="5669">VPPTHPRTGRFAGGDDAPVHGGLQRRLCVGVRAGREERRAVAPRDLQAAERR</sequence>
<organism evidence="2">
    <name type="scientific">uncultured Thermomicrobiales bacterium</name>
    <dbReference type="NCBI Taxonomy" id="1645740"/>
    <lineage>
        <taxon>Bacteria</taxon>
        <taxon>Pseudomonadati</taxon>
        <taxon>Thermomicrobiota</taxon>
        <taxon>Thermomicrobia</taxon>
        <taxon>Thermomicrobiales</taxon>
        <taxon>environmental samples</taxon>
    </lineage>
</organism>
<proteinExistence type="predicted"/>
<dbReference type="EMBL" id="CADCWN010000315">
    <property type="protein sequence ID" value="CAA9586808.1"/>
    <property type="molecule type" value="Genomic_DNA"/>
</dbReference>
<evidence type="ECO:0000313" key="2">
    <source>
        <dbReference type="EMBL" id="CAA9586808.1"/>
    </source>
</evidence>
<dbReference type="AlphaFoldDB" id="A0A6J4VXY3"/>
<reference evidence="2" key="1">
    <citation type="submission" date="2020-02" db="EMBL/GenBank/DDBJ databases">
        <authorList>
            <person name="Meier V. D."/>
        </authorList>
    </citation>
    <scope>NUCLEOTIDE SEQUENCE</scope>
    <source>
        <strain evidence="2">AVDCRST_MAG18</strain>
    </source>
</reference>